<comment type="caution">
    <text evidence="3">The sequence shown here is derived from an EMBL/GenBank/DDBJ whole genome shotgun (WGS) entry which is preliminary data.</text>
</comment>
<feature type="compositionally biased region" description="Low complexity" evidence="1">
    <location>
        <begin position="293"/>
        <end position="303"/>
    </location>
</feature>
<dbReference type="AlphaFoldDB" id="A0A7W8NGV5"/>
<feature type="transmembrane region" description="Helical" evidence="2">
    <location>
        <begin position="104"/>
        <end position="125"/>
    </location>
</feature>
<sequence length="385" mass="39779">MDRATFDRERLAVQDALREMGQEIEIPDPDTPEYLSTFLTLQRSHPRLAAQLAEAERADPAELLDPYTPRASKITPRHRLNTFVEKNFMRRGLDRKLVMDRQRVFRTTMLVTGGLLVGGLVWSVVAPRPSAQTGQTPAGTGSMTTGTTTPGQGTAEGSTAGAFGPIEGKEEAGTDTSGSSVETAPAGDATFATTPPDSAPQPVSATSGRSTTPPPPEVFNQVANDPYAPAPASVTTPDPAPLAVDSAPTPVAAAPAPAASTPFGGTPEVASDPAPVTVIPAPEAERMPPPSPFADSSPAASTPEVAAPFGGEVVTPAPAAVALRIPPPARPADTSLRPAASPAQTTSATQQEDPPARGAALIYQAPRKETAQSAPRSALIYQSPR</sequence>
<keyword evidence="4" id="KW-1185">Reference proteome</keyword>
<keyword evidence="2" id="KW-1133">Transmembrane helix</keyword>
<evidence type="ECO:0000256" key="2">
    <source>
        <dbReference type="SAM" id="Phobius"/>
    </source>
</evidence>
<feature type="compositionally biased region" description="Low complexity" evidence="1">
    <location>
        <begin position="136"/>
        <end position="157"/>
    </location>
</feature>
<feature type="compositionally biased region" description="Low complexity" evidence="1">
    <location>
        <begin position="338"/>
        <end position="351"/>
    </location>
</feature>
<reference evidence="3 4" key="1">
    <citation type="submission" date="2020-08" db="EMBL/GenBank/DDBJ databases">
        <title>Genomic Encyclopedia of Type Strains, Phase IV (KMG-IV): sequencing the most valuable type-strain genomes for metagenomic binning, comparative biology and taxonomic classification.</title>
        <authorList>
            <person name="Goeker M."/>
        </authorList>
    </citation>
    <scope>NUCLEOTIDE SEQUENCE [LARGE SCALE GENOMIC DNA]</scope>
    <source>
        <strain evidence="3 4">DSM 27939</strain>
    </source>
</reference>
<evidence type="ECO:0000313" key="3">
    <source>
        <dbReference type="EMBL" id="MBB5365911.1"/>
    </source>
</evidence>
<feature type="region of interest" description="Disordered" evidence="1">
    <location>
        <begin position="130"/>
        <end position="385"/>
    </location>
</feature>
<feature type="compositionally biased region" description="Polar residues" evidence="1">
    <location>
        <begin position="191"/>
        <end position="211"/>
    </location>
</feature>
<accession>A0A7W8NGV5</accession>
<gene>
    <name evidence="3" type="ORF">HNQ08_005037</name>
</gene>
<organism evidence="3 4">
    <name type="scientific">Deinococcus humi</name>
    <dbReference type="NCBI Taxonomy" id="662880"/>
    <lineage>
        <taxon>Bacteria</taxon>
        <taxon>Thermotogati</taxon>
        <taxon>Deinococcota</taxon>
        <taxon>Deinococci</taxon>
        <taxon>Deinococcales</taxon>
        <taxon>Deinococcaceae</taxon>
        <taxon>Deinococcus</taxon>
    </lineage>
</organism>
<proteinExistence type="predicted"/>
<dbReference type="Proteomes" id="UP000552709">
    <property type="component" value="Unassembled WGS sequence"/>
</dbReference>
<keyword evidence="2" id="KW-0472">Membrane</keyword>
<protein>
    <submittedName>
        <fullName evidence="3">Uncharacterized protein</fullName>
    </submittedName>
</protein>
<dbReference type="EMBL" id="JACHFL010000024">
    <property type="protein sequence ID" value="MBB5365911.1"/>
    <property type="molecule type" value="Genomic_DNA"/>
</dbReference>
<evidence type="ECO:0000256" key="1">
    <source>
        <dbReference type="SAM" id="MobiDB-lite"/>
    </source>
</evidence>
<evidence type="ECO:0000313" key="4">
    <source>
        <dbReference type="Proteomes" id="UP000552709"/>
    </source>
</evidence>
<dbReference type="RefSeq" id="WP_184137792.1">
    <property type="nucleotide sequence ID" value="NZ_JACHFL010000024.1"/>
</dbReference>
<keyword evidence="2" id="KW-0812">Transmembrane</keyword>
<feature type="compositionally biased region" description="Low complexity" evidence="1">
    <location>
        <begin position="243"/>
        <end position="262"/>
    </location>
</feature>
<name>A0A7W8NGV5_9DEIO</name>